<evidence type="ECO:0000256" key="3">
    <source>
        <dbReference type="ARBA" id="ARBA00022691"/>
    </source>
</evidence>
<dbReference type="GO" id="GO:0032259">
    <property type="term" value="P:methylation"/>
    <property type="evidence" value="ECO:0007669"/>
    <property type="project" value="UniProtKB-KW"/>
</dbReference>
<protein>
    <submittedName>
        <fullName evidence="5">Methyltransferase domain-containing protein</fullName>
    </submittedName>
</protein>
<dbReference type="CDD" id="cd02440">
    <property type="entry name" value="AdoMet_MTases"/>
    <property type="match status" value="1"/>
</dbReference>
<evidence type="ECO:0000256" key="1">
    <source>
        <dbReference type="ARBA" id="ARBA00022603"/>
    </source>
</evidence>
<dbReference type="Proteomes" id="UP001167160">
    <property type="component" value="Unassembled WGS sequence"/>
</dbReference>
<dbReference type="Pfam" id="PF13649">
    <property type="entry name" value="Methyltransf_25"/>
    <property type="match status" value="1"/>
</dbReference>
<organism evidence="5 6">
    <name type="scientific">Streptomyces meridianus</name>
    <dbReference type="NCBI Taxonomy" id="2938945"/>
    <lineage>
        <taxon>Bacteria</taxon>
        <taxon>Bacillati</taxon>
        <taxon>Actinomycetota</taxon>
        <taxon>Actinomycetes</taxon>
        <taxon>Kitasatosporales</taxon>
        <taxon>Streptomycetaceae</taxon>
        <taxon>Streptomyces</taxon>
    </lineage>
</organism>
<keyword evidence="2" id="KW-0808">Transferase</keyword>
<sequence>MDAQEWDTRYTNTPWVWSADPNMWVVQELEGLRPGRALDLGAGEGRNAVWLARRGWQVDAVDFSRVALLRADELAATHGVQVATREADLTQYEPEGDAYDLVMVVYIHLAHADMEALLRRAARAARPGGTLLLVGHDVSNIEHGTGGPQDPEILTSVAQVSALWGEMADLEVAEVRRRPVAREDEVVSALDTVVRAVRR</sequence>
<evidence type="ECO:0000313" key="6">
    <source>
        <dbReference type="Proteomes" id="UP001167160"/>
    </source>
</evidence>
<feature type="domain" description="Methyltransferase" evidence="4">
    <location>
        <begin position="38"/>
        <end position="129"/>
    </location>
</feature>
<gene>
    <name evidence="5" type="ORF">M1E25_17030</name>
</gene>
<keyword evidence="6" id="KW-1185">Reference proteome</keyword>
<reference evidence="5" key="1">
    <citation type="journal article" date="2023" name="Int. J. Syst. Evol. Microbiol.">
        <title>Streptomyces meridianus sp. nov. isolated from brackish water of the Tagus estuary in Alcochete, Portugal.</title>
        <authorList>
            <person name="Santos J.D.N."/>
            <person name="Klimek D."/>
            <person name="Calusinska M."/>
            <person name="Lobo Da Cunha A."/>
            <person name="Catita J."/>
            <person name="Goncalves H."/>
            <person name="Gonzalez I."/>
            <person name="Reyes F."/>
            <person name="Lage O.M."/>
        </authorList>
    </citation>
    <scope>NUCLEOTIDE SEQUENCE</scope>
    <source>
        <strain evidence="5">MTZ3.1</strain>
    </source>
</reference>
<dbReference type="PANTHER" id="PTHR43464">
    <property type="entry name" value="METHYLTRANSFERASE"/>
    <property type="match status" value="1"/>
</dbReference>
<dbReference type="Gene3D" id="3.40.50.150">
    <property type="entry name" value="Vaccinia Virus protein VP39"/>
    <property type="match status" value="1"/>
</dbReference>
<keyword evidence="1 5" id="KW-0489">Methyltransferase</keyword>
<proteinExistence type="predicted"/>
<accession>A0ABT0X9M0</accession>
<dbReference type="InterPro" id="IPR041698">
    <property type="entry name" value="Methyltransf_25"/>
</dbReference>
<dbReference type="EMBL" id="JAMQGM010000037">
    <property type="protein sequence ID" value="MCM2579035.1"/>
    <property type="molecule type" value="Genomic_DNA"/>
</dbReference>
<evidence type="ECO:0000259" key="4">
    <source>
        <dbReference type="Pfam" id="PF13649"/>
    </source>
</evidence>
<evidence type="ECO:0000256" key="2">
    <source>
        <dbReference type="ARBA" id="ARBA00022679"/>
    </source>
</evidence>
<dbReference type="RefSeq" id="WP_251416401.1">
    <property type="nucleotide sequence ID" value="NZ_JAMQGM010000037.1"/>
</dbReference>
<name>A0ABT0X9M0_9ACTN</name>
<comment type="caution">
    <text evidence="5">The sequence shown here is derived from an EMBL/GenBank/DDBJ whole genome shotgun (WGS) entry which is preliminary data.</text>
</comment>
<dbReference type="InterPro" id="IPR029063">
    <property type="entry name" value="SAM-dependent_MTases_sf"/>
</dbReference>
<dbReference type="PANTHER" id="PTHR43464:SF19">
    <property type="entry name" value="UBIQUINONE BIOSYNTHESIS O-METHYLTRANSFERASE, MITOCHONDRIAL"/>
    <property type="match status" value="1"/>
</dbReference>
<dbReference type="SUPFAM" id="SSF53335">
    <property type="entry name" value="S-adenosyl-L-methionine-dependent methyltransferases"/>
    <property type="match status" value="1"/>
</dbReference>
<keyword evidence="3" id="KW-0949">S-adenosyl-L-methionine</keyword>
<evidence type="ECO:0000313" key="5">
    <source>
        <dbReference type="EMBL" id="MCM2579035.1"/>
    </source>
</evidence>
<dbReference type="GO" id="GO:0008168">
    <property type="term" value="F:methyltransferase activity"/>
    <property type="evidence" value="ECO:0007669"/>
    <property type="project" value="UniProtKB-KW"/>
</dbReference>